<proteinExistence type="predicted"/>
<evidence type="ECO:0000313" key="3">
    <source>
        <dbReference type="Proteomes" id="UP000478052"/>
    </source>
</evidence>
<dbReference type="GO" id="GO:0006281">
    <property type="term" value="P:DNA repair"/>
    <property type="evidence" value="ECO:0007669"/>
    <property type="project" value="UniProtKB-ARBA"/>
</dbReference>
<dbReference type="Gene3D" id="3.90.320.10">
    <property type="match status" value="1"/>
</dbReference>
<dbReference type="InterPro" id="IPR011335">
    <property type="entry name" value="Restrct_endonuc-II-like"/>
</dbReference>
<dbReference type="AlphaFoldDB" id="A0A6G0ZCI7"/>
<dbReference type="InterPro" id="IPR011604">
    <property type="entry name" value="PDDEXK-like_dom_sf"/>
</dbReference>
<keyword evidence="3" id="KW-1185">Reference proteome</keyword>
<accession>A0A6G0ZCI7</accession>
<dbReference type="PANTHER" id="PTHR46609:SF6">
    <property type="entry name" value="EXONUCLEASE, PHAGE-TYPE_RECB, C-TERMINAL DOMAIN-CONTAINING PROTEIN-RELATED"/>
    <property type="match status" value="1"/>
</dbReference>
<organism evidence="2 3">
    <name type="scientific">Aphis craccivora</name>
    <name type="common">Cowpea aphid</name>
    <dbReference type="NCBI Taxonomy" id="307492"/>
    <lineage>
        <taxon>Eukaryota</taxon>
        <taxon>Metazoa</taxon>
        <taxon>Ecdysozoa</taxon>
        <taxon>Arthropoda</taxon>
        <taxon>Hexapoda</taxon>
        <taxon>Insecta</taxon>
        <taxon>Pterygota</taxon>
        <taxon>Neoptera</taxon>
        <taxon>Paraneoptera</taxon>
        <taxon>Hemiptera</taxon>
        <taxon>Sternorrhyncha</taxon>
        <taxon>Aphidomorpha</taxon>
        <taxon>Aphidoidea</taxon>
        <taxon>Aphididae</taxon>
        <taxon>Aphidini</taxon>
        <taxon>Aphis</taxon>
        <taxon>Aphis</taxon>
    </lineage>
</organism>
<feature type="domain" description="YqaJ viral recombinase" evidence="1">
    <location>
        <begin position="87"/>
        <end position="171"/>
    </location>
</feature>
<dbReference type="Proteomes" id="UP000478052">
    <property type="component" value="Unassembled WGS sequence"/>
</dbReference>
<reference evidence="2 3" key="1">
    <citation type="submission" date="2019-08" db="EMBL/GenBank/DDBJ databases">
        <title>Whole genome of Aphis craccivora.</title>
        <authorList>
            <person name="Voronova N.V."/>
            <person name="Shulinski R.S."/>
            <person name="Bandarenka Y.V."/>
            <person name="Zhorov D.G."/>
            <person name="Warner D."/>
        </authorList>
    </citation>
    <scope>NUCLEOTIDE SEQUENCE [LARGE SCALE GENOMIC DNA]</scope>
    <source>
        <strain evidence="2">180601</strain>
        <tissue evidence="2">Whole Body</tissue>
    </source>
</reference>
<dbReference type="InterPro" id="IPR051703">
    <property type="entry name" value="NF-kappa-B_Signaling_Reg"/>
</dbReference>
<dbReference type="InterPro" id="IPR019080">
    <property type="entry name" value="YqaJ_viral_recombinase"/>
</dbReference>
<gene>
    <name evidence="2" type="ORF">FWK35_00014120</name>
</gene>
<name>A0A6G0ZCI7_APHCR</name>
<evidence type="ECO:0000259" key="1">
    <source>
        <dbReference type="Pfam" id="PF09588"/>
    </source>
</evidence>
<evidence type="ECO:0000313" key="2">
    <source>
        <dbReference type="EMBL" id="KAF0768597.1"/>
    </source>
</evidence>
<dbReference type="PANTHER" id="PTHR46609">
    <property type="entry name" value="EXONUCLEASE, PHAGE-TYPE/RECB, C-TERMINAL DOMAIN-CONTAINING PROTEIN"/>
    <property type="match status" value="1"/>
</dbReference>
<dbReference type="OrthoDB" id="6607108at2759"/>
<dbReference type="Pfam" id="PF09588">
    <property type="entry name" value="YqaJ"/>
    <property type="match status" value="1"/>
</dbReference>
<protein>
    <submittedName>
        <fullName evidence="2">SWIM-type domain-containing protein</fullName>
    </submittedName>
</protein>
<sequence>MNENGADIVLKCGFQSVNFKTVFSNNKGENLAKSGHVINVTEVIASYNEALSKTDLPQQWGKPSKAGEDKYKKGKKISDLFSIKTVRAGLTIHSKYPWLCASPDALVLSQNGNINKILEIKYPISFRNKLIFDEDSKKCNLSYLKYENDEIVLKSFHQYYTQCQIIMFVTGPDKKM</sequence>
<dbReference type="EMBL" id="VUJU01000740">
    <property type="protein sequence ID" value="KAF0768597.1"/>
    <property type="molecule type" value="Genomic_DNA"/>
</dbReference>
<comment type="caution">
    <text evidence="2">The sequence shown here is derived from an EMBL/GenBank/DDBJ whole genome shotgun (WGS) entry which is preliminary data.</text>
</comment>
<dbReference type="SUPFAM" id="SSF52980">
    <property type="entry name" value="Restriction endonuclease-like"/>
    <property type="match status" value="1"/>
</dbReference>